<gene>
    <name evidence="8" type="ORF">FWILDA_LOCUS8994</name>
</gene>
<dbReference type="Proteomes" id="UP001153678">
    <property type="component" value="Unassembled WGS sequence"/>
</dbReference>
<dbReference type="GO" id="GO:0005634">
    <property type="term" value="C:nucleus"/>
    <property type="evidence" value="ECO:0007669"/>
    <property type="project" value="TreeGrafter"/>
</dbReference>
<dbReference type="InterPro" id="IPR020103">
    <property type="entry name" value="PsdUridine_synth_cat_dom_sf"/>
</dbReference>
<dbReference type="InterPro" id="IPR014780">
    <property type="entry name" value="tRNA_psdUridine_synth_TruB"/>
</dbReference>
<dbReference type="Gene3D" id="3.30.2350.10">
    <property type="entry name" value="Pseudouridine synthase"/>
    <property type="match status" value="2"/>
</dbReference>
<comment type="caution">
    <text evidence="8">The sequence shown here is derived from an EMBL/GenBank/DDBJ whole genome shotgun (WGS) entry which is preliminary data.</text>
</comment>
<protein>
    <recommendedName>
        <fullName evidence="3">tRNA pseudouridine(55) synthase</fullName>
        <ecNumber evidence="3">5.4.99.25</ecNumber>
    </recommendedName>
</protein>
<dbReference type="AlphaFoldDB" id="A0A9W4SRY5"/>
<feature type="domain" description="Pseudouridine synthase II N-terminal" evidence="7">
    <location>
        <begin position="43"/>
        <end position="92"/>
    </location>
</feature>
<dbReference type="EMBL" id="CAMKVN010002033">
    <property type="protein sequence ID" value="CAI2179250.1"/>
    <property type="molecule type" value="Genomic_DNA"/>
</dbReference>
<evidence type="ECO:0000256" key="2">
    <source>
        <dbReference type="ARBA" id="ARBA00008999"/>
    </source>
</evidence>
<comment type="catalytic activity">
    <reaction evidence="1">
        <text>a uridine in mRNA = a pseudouridine in mRNA</text>
        <dbReference type="Rhea" id="RHEA:56644"/>
        <dbReference type="Rhea" id="RHEA-COMP:14658"/>
        <dbReference type="Rhea" id="RHEA-COMP:14659"/>
        <dbReference type="ChEBI" id="CHEBI:65314"/>
        <dbReference type="ChEBI" id="CHEBI:65315"/>
    </reaction>
</comment>
<dbReference type="GO" id="GO:0160148">
    <property type="term" value="F:tRNA pseudouridine(55) synthase activity"/>
    <property type="evidence" value="ECO:0007669"/>
    <property type="project" value="UniProtKB-EC"/>
</dbReference>
<dbReference type="GO" id="GO:1990481">
    <property type="term" value="P:mRNA pseudouridine synthesis"/>
    <property type="evidence" value="ECO:0007669"/>
    <property type="project" value="TreeGrafter"/>
</dbReference>
<dbReference type="Pfam" id="PF01509">
    <property type="entry name" value="TruB_N"/>
    <property type="match status" value="1"/>
</dbReference>
<reference evidence="8" key="1">
    <citation type="submission" date="2022-08" db="EMBL/GenBank/DDBJ databases">
        <authorList>
            <person name="Kallberg Y."/>
            <person name="Tangrot J."/>
            <person name="Rosling A."/>
        </authorList>
    </citation>
    <scope>NUCLEOTIDE SEQUENCE</scope>
    <source>
        <strain evidence="8">Wild A</strain>
    </source>
</reference>
<proteinExistence type="inferred from homology"/>
<evidence type="ECO:0000256" key="1">
    <source>
        <dbReference type="ARBA" id="ARBA00001166"/>
    </source>
</evidence>
<dbReference type="SUPFAM" id="SSF55120">
    <property type="entry name" value="Pseudouridine synthase"/>
    <property type="match status" value="1"/>
</dbReference>
<name>A0A9W4SRY5_9GLOM</name>
<dbReference type="PANTHER" id="PTHR13767">
    <property type="entry name" value="TRNA-PSEUDOURIDINE SYNTHASE"/>
    <property type="match status" value="1"/>
</dbReference>
<evidence type="ECO:0000256" key="6">
    <source>
        <dbReference type="SAM" id="MobiDB-lite"/>
    </source>
</evidence>
<sequence>DKPSGITSHKVIEIIRKKLNIRKVGHAGTLDPLATGLLVIMIGKKLYQYARQGLTVAIPLRQVAIKSIKLVGYKEAENQIDIRVECSKGTYIRSLIKDIAEKMGTLATVKELRRIELLNLPTATFSDLAERIKPFVRLEKEINLLAQQEKQLNQHQQSTQEIKERVDGSAGEVLNSPVRRQDKSTPIID</sequence>
<feature type="region of interest" description="Disordered" evidence="6">
    <location>
        <begin position="153"/>
        <end position="189"/>
    </location>
</feature>
<evidence type="ECO:0000256" key="3">
    <source>
        <dbReference type="ARBA" id="ARBA00012787"/>
    </source>
</evidence>
<dbReference type="InterPro" id="IPR002501">
    <property type="entry name" value="PsdUridine_synth_N"/>
</dbReference>
<accession>A0A9W4SRY5</accession>
<evidence type="ECO:0000313" key="9">
    <source>
        <dbReference type="Proteomes" id="UP001153678"/>
    </source>
</evidence>
<dbReference type="PANTHER" id="PTHR13767:SF2">
    <property type="entry name" value="PSEUDOURIDYLATE SYNTHASE TRUB1"/>
    <property type="match status" value="1"/>
</dbReference>
<comment type="similarity">
    <text evidence="2">Belongs to the pseudouridine synthase TruB family.</text>
</comment>
<dbReference type="GO" id="GO:0003723">
    <property type="term" value="F:RNA binding"/>
    <property type="evidence" value="ECO:0007669"/>
    <property type="project" value="InterPro"/>
</dbReference>
<organism evidence="8 9">
    <name type="scientific">Funneliformis geosporum</name>
    <dbReference type="NCBI Taxonomy" id="1117311"/>
    <lineage>
        <taxon>Eukaryota</taxon>
        <taxon>Fungi</taxon>
        <taxon>Fungi incertae sedis</taxon>
        <taxon>Mucoromycota</taxon>
        <taxon>Glomeromycotina</taxon>
        <taxon>Glomeromycetes</taxon>
        <taxon>Glomerales</taxon>
        <taxon>Glomeraceae</taxon>
        <taxon>Funneliformis</taxon>
    </lineage>
</organism>
<keyword evidence="4" id="KW-0819">tRNA processing</keyword>
<evidence type="ECO:0000256" key="5">
    <source>
        <dbReference type="ARBA" id="ARBA00023235"/>
    </source>
</evidence>
<dbReference type="GO" id="GO:0006400">
    <property type="term" value="P:tRNA modification"/>
    <property type="evidence" value="ECO:0007669"/>
    <property type="project" value="TreeGrafter"/>
</dbReference>
<keyword evidence="9" id="KW-1185">Reference proteome</keyword>
<keyword evidence="5" id="KW-0413">Isomerase</keyword>
<dbReference type="OrthoDB" id="9995526at2759"/>
<evidence type="ECO:0000259" key="7">
    <source>
        <dbReference type="Pfam" id="PF01509"/>
    </source>
</evidence>
<dbReference type="EC" id="5.4.99.25" evidence="3"/>
<evidence type="ECO:0000313" key="8">
    <source>
        <dbReference type="EMBL" id="CAI2179250.1"/>
    </source>
</evidence>
<feature type="non-terminal residue" evidence="8">
    <location>
        <position position="1"/>
    </location>
</feature>
<evidence type="ECO:0000256" key="4">
    <source>
        <dbReference type="ARBA" id="ARBA00022694"/>
    </source>
</evidence>